<keyword evidence="2" id="KW-0472">Membrane</keyword>
<evidence type="ECO:0000313" key="3">
    <source>
        <dbReference type="EMBL" id="KAF7319501.1"/>
    </source>
</evidence>
<feature type="region of interest" description="Disordered" evidence="1">
    <location>
        <begin position="354"/>
        <end position="412"/>
    </location>
</feature>
<organism evidence="3 4">
    <name type="scientific">Mycena chlorophos</name>
    <name type="common">Agaric fungus</name>
    <name type="synonym">Agaricus chlorophos</name>
    <dbReference type="NCBI Taxonomy" id="658473"/>
    <lineage>
        <taxon>Eukaryota</taxon>
        <taxon>Fungi</taxon>
        <taxon>Dikarya</taxon>
        <taxon>Basidiomycota</taxon>
        <taxon>Agaricomycotina</taxon>
        <taxon>Agaricomycetes</taxon>
        <taxon>Agaricomycetidae</taxon>
        <taxon>Agaricales</taxon>
        <taxon>Marasmiineae</taxon>
        <taxon>Mycenaceae</taxon>
        <taxon>Mycena</taxon>
    </lineage>
</organism>
<feature type="transmembrane region" description="Helical" evidence="2">
    <location>
        <begin position="7"/>
        <end position="26"/>
    </location>
</feature>
<keyword evidence="2" id="KW-1133">Transmembrane helix</keyword>
<protein>
    <submittedName>
        <fullName evidence="3">Uncharacterized protein</fullName>
    </submittedName>
</protein>
<keyword evidence="2" id="KW-0812">Transmembrane</keyword>
<reference evidence="3" key="1">
    <citation type="submission" date="2020-05" db="EMBL/GenBank/DDBJ databases">
        <title>Mycena genomes resolve the evolution of fungal bioluminescence.</title>
        <authorList>
            <person name="Tsai I.J."/>
        </authorList>
    </citation>
    <scope>NUCLEOTIDE SEQUENCE</scope>
    <source>
        <strain evidence="3">110903Hualien_Pintung</strain>
    </source>
</reference>
<evidence type="ECO:0000313" key="4">
    <source>
        <dbReference type="Proteomes" id="UP000613580"/>
    </source>
</evidence>
<evidence type="ECO:0000256" key="2">
    <source>
        <dbReference type="SAM" id="Phobius"/>
    </source>
</evidence>
<dbReference type="EMBL" id="JACAZE010000003">
    <property type="protein sequence ID" value="KAF7319501.1"/>
    <property type="molecule type" value="Genomic_DNA"/>
</dbReference>
<comment type="caution">
    <text evidence="3">The sequence shown here is derived from an EMBL/GenBank/DDBJ whole genome shotgun (WGS) entry which is preliminary data.</text>
</comment>
<dbReference type="AlphaFoldDB" id="A0A8H6WJQ6"/>
<sequence>MTLRPGGMLRTAIALFLALIVVWLGFTNVDKNIATPSAESSDMEDGGSLLNVVLVASVDGSFRLLDRTTGRVRRSIASKDRALAPLVKISQPSNSDLEYTSQYIIEPQSGDIYILASPPETSPLRRFPFSMSQLVDMSPFTFEDLLLVGEKETFELTIDLATGNFRTSSGANSWREKWLKSGDFGSLTREQVENMGFSGAQEVSIYRTEYRVAAHKRTSDKETLVQNLSFSTYGPHAAKNQLQAAYTKTKDNVYVQSLPQSGEIKAFKAGAVRWATKLPSPMIAAFDVMDPPGVHIPEDFVALLQPRRRISTIMPRLKEADLPHLGSVYIGLVEKTCSLFAMSSERFPLIAVGGGGRRRLDASSPSARSKQKQPTKASPPSAESSDKCTEQRRLVGMRRVEDEDGSATRRSG</sequence>
<name>A0A8H6WJQ6_MYCCL</name>
<proteinExistence type="predicted"/>
<dbReference type="OrthoDB" id="63989at2759"/>
<feature type="compositionally biased region" description="Basic and acidic residues" evidence="1">
    <location>
        <begin position="384"/>
        <end position="401"/>
    </location>
</feature>
<feature type="compositionally biased region" description="Polar residues" evidence="1">
    <location>
        <begin position="363"/>
        <end position="383"/>
    </location>
</feature>
<accession>A0A8H6WJQ6</accession>
<keyword evidence="4" id="KW-1185">Reference proteome</keyword>
<evidence type="ECO:0000256" key="1">
    <source>
        <dbReference type="SAM" id="MobiDB-lite"/>
    </source>
</evidence>
<gene>
    <name evidence="3" type="ORF">HMN09_00289100</name>
</gene>
<dbReference type="Proteomes" id="UP000613580">
    <property type="component" value="Unassembled WGS sequence"/>
</dbReference>